<accession>G8U0C5</accession>
<dbReference type="STRING" id="679936.Sulac_3007"/>
<dbReference type="PANTHER" id="PTHR43112:SF3">
    <property type="entry name" value="FERREDOXIN-2, CHLOROPLASTIC"/>
    <property type="match status" value="1"/>
</dbReference>
<feature type="domain" description="2Fe-2S ferredoxin-type" evidence="9">
    <location>
        <begin position="7"/>
        <end position="99"/>
    </location>
</feature>
<dbReference type="Proteomes" id="UP000005439">
    <property type="component" value="Chromosome"/>
</dbReference>
<dbReference type="EMBL" id="CP003179">
    <property type="protein sequence ID" value="AEW06467.1"/>
    <property type="molecule type" value="Genomic_DNA"/>
</dbReference>
<dbReference type="PATRIC" id="fig|679936.5.peg.3104"/>
<dbReference type="AlphaFoldDB" id="G8U0C5"/>
<evidence type="ECO:0000256" key="5">
    <source>
        <dbReference type="ARBA" id="ARBA00022982"/>
    </source>
</evidence>
<dbReference type="SUPFAM" id="SSF54292">
    <property type="entry name" value="2Fe-2S ferredoxin-like"/>
    <property type="match status" value="1"/>
</dbReference>
<keyword evidence="11" id="KW-1185">Reference proteome</keyword>
<evidence type="ECO:0000256" key="1">
    <source>
        <dbReference type="ARBA" id="ARBA00007874"/>
    </source>
</evidence>
<organism evidence="10 11">
    <name type="scientific">Sulfobacillus acidophilus (strain ATCC 700253 / DSM 10332 / NAL)</name>
    <dbReference type="NCBI Taxonomy" id="679936"/>
    <lineage>
        <taxon>Bacteria</taxon>
        <taxon>Bacillati</taxon>
        <taxon>Bacillota</taxon>
        <taxon>Clostridia</taxon>
        <taxon>Eubacteriales</taxon>
        <taxon>Clostridiales Family XVII. Incertae Sedis</taxon>
        <taxon>Sulfobacillus</taxon>
    </lineage>
</organism>
<keyword evidence="3" id="KW-0001">2Fe-2S</keyword>
<reference evidence="10 11" key="2">
    <citation type="journal article" date="2012" name="Stand. Genomic Sci.">
        <title>Complete genome sequence of the moderately thermophilic mineral-sulfide-oxidizing firmicute Sulfobacillus acidophilus type strain (NAL(T)).</title>
        <authorList>
            <person name="Anderson I."/>
            <person name="Chertkov O."/>
            <person name="Chen A."/>
            <person name="Saunders E."/>
            <person name="Lapidus A."/>
            <person name="Nolan M."/>
            <person name="Lucas S."/>
            <person name="Hammon N."/>
            <person name="Deshpande S."/>
            <person name="Cheng J.F."/>
            <person name="Han C."/>
            <person name="Tapia R."/>
            <person name="Goodwin L.A."/>
            <person name="Pitluck S."/>
            <person name="Liolios K."/>
            <person name="Pagani I."/>
            <person name="Ivanova N."/>
            <person name="Mikhailova N."/>
            <person name="Pati A."/>
            <person name="Palaniappan K."/>
            <person name="Land M."/>
            <person name="Pan C."/>
            <person name="Rohde M."/>
            <person name="Pukall R."/>
            <person name="Goker M."/>
            <person name="Detter J.C."/>
            <person name="Woyke T."/>
            <person name="Bristow J."/>
            <person name="Eisen J.A."/>
            <person name="Markowitz V."/>
            <person name="Hugenholtz P."/>
            <person name="Kyrpides N.C."/>
            <person name="Klenk H.P."/>
            <person name="Mavromatis K."/>
        </authorList>
    </citation>
    <scope>NUCLEOTIDE SEQUENCE [LARGE SCALE GENOMIC DNA]</scope>
    <source>
        <strain evidence="11">ATCC 700253 / DSM 10332 / NAL</strain>
    </source>
</reference>
<keyword evidence="4" id="KW-0479">Metal-binding</keyword>
<dbReference type="Gene3D" id="3.10.20.30">
    <property type="match status" value="1"/>
</dbReference>
<dbReference type="Pfam" id="PF00111">
    <property type="entry name" value="Fer2"/>
    <property type="match status" value="1"/>
</dbReference>
<name>G8U0C5_SULAD</name>
<dbReference type="CDD" id="cd00207">
    <property type="entry name" value="fer2"/>
    <property type="match status" value="1"/>
</dbReference>
<dbReference type="InterPro" id="IPR036010">
    <property type="entry name" value="2Fe-2S_ferredoxin-like_sf"/>
</dbReference>
<keyword evidence="2" id="KW-0813">Transport</keyword>
<evidence type="ECO:0000259" key="9">
    <source>
        <dbReference type="PROSITE" id="PS51085"/>
    </source>
</evidence>
<keyword evidence="7" id="KW-0411">Iron-sulfur</keyword>
<keyword evidence="6" id="KW-0408">Iron</keyword>
<comment type="similarity">
    <text evidence="1">Belongs to the 2Fe2S plant-type ferredoxin family.</text>
</comment>
<evidence type="ECO:0000256" key="4">
    <source>
        <dbReference type="ARBA" id="ARBA00022723"/>
    </source>
</evidence>
<dbReference type="InterPro" id="IPR012675">
    <property type="entry name" value="Beta-grasp_dom_sf"/>
</dbReference>
<gene>
    <name evidence="10" type="ordered locus">Sulac_3007</name>
</gene>
<dbReference type="InterPro" id="IPR006058">
    <property type="entry name" value="2Fe2S_fd_BS"/>
</dbReference>
<dbReference type="PROSITE" id="PS00197">
    <property type="entry name" value="2FE2S_FER_1"/>
    <property type="match status" value="1"/>
</dbReference>
<dbReference type="InterPro" id="IPR001041">
    <property type="entry name" value="2Fe-2S_ferredoxin-type"/>
</dbReference>
<evidence type="ECO:0000256" key="7">
    <source>
        <dbReference type="ARBA" id="ARBA00023014"/>
    </source>
</evidence>
<protein>
    <submittedName>
        <fullName evidence="10">Ferredoxin</fullName>
    </submittedName>
</protein>
<evidence type="ECO:0000313" key="11">
    <source>
        <dbReference type="Proteomes" id="UP000005439"/>
    </source>
</evidence>
<evidence type="ECO:0000256" key="6">
    <source>
        <dbReference type="ARBA" id="ARBA00023004"/>
    </source>
</evidence>
<dbReference type="KEGG" id="sap:Sulac_3007"/>
<dbReference type="GO" id="GO:0051537">
    <property type="term" value="F:2 iron, 2 sulfur cluster binding"/>
    <property type="evidence" value="ECO:0007669"/>
    <property type="project" value="UniProtKB-KW"/>
</dbReference>
<proteinExistence type="inferred from homology"/>
<evidence type="ECO:0000256" key="2">
    <source>
        <dbReference type="ARBA" id="ARBA00022448"/>
    </source>
</evidence>
<dbReference type="HOGENOM" id="CLU_082632_4_1_9"/>
<dbReference type="PROSITE" id="PS51085">
    <property type="entry name" value="2FE2S_FER_2"/>
    <property type="match status" value="1"/>
</dbReference>
<reference evidence="11" key="1">
    <citation type="submission" date="2011-12" db="EMBL/GenBank/DDBJ databases">
        <title>The complete genome of chromosome of Sulfobacillus acidophilus DSM 10332.</title>
        <authorList>
            <person name="Lucas S."/>
            <person name="Han J."/>
            <person name="Lapidus A."/>
            <person name="Bruce D."/>
            <person name="Goodwin L."/>
            <person name="Pitluck S."/>
            <person name="Peters L."/>
            <person name="Kyrpides N."/>
            <person name="Mavromatis K."/>
            <person name="Ivanova N."/>
            <person name="Mikhailova N."/>
            <person name="Chertkov O."/>
            <person name="Saunders E."/>
            <person name="Detter J.C."/>
            <person name="Tapia R."/>
            <person name="Han C."/>
            <person name="Land M."/>
            <person name="Hauser L."/>
            <person name="Markowitz V."/>
            <person name="Cheng J.-F."/>
            <person name="Hugenholtz P."/>
            <person name="Woyke T."/>
            <person name="Wu D."/>
            <person name="Pukall R."/>
            <person name="Gehrich-Schroeter G."/>
            <person name="Schneider S."/>
            <person name="Klenk H.-P."/>
            <person name="Eisen J.A."/>
        </authorList>
    </citation>
    <scope>NUCLEOTIDE SEQUENCE [LARGE SCALE GENOMIC DNA]</scope>
    <source>
        <strain evidence="11">ATCC 700253 / DSM 10332 / NAL</strain>
    </source>
</reference>
<evidence type="ECO:0000256" key="3">
    <source>
        <dbReference type="ARBA" id="ARBA00022714"/>
    </source>
</evidence>
<keyword evidence="5" id="KW-0249">Electron transport</keyword>
<evidence type="ECO:0000256" key="8">
    <source>
        <dbReference type="ARBA" id="ARBA00034078"/>
    </source>
</evidence>
<comment type="cofactor">
    <cofactor evidence="8">
        <name>[2Fe-2S] cluster</name>
        <dbReference type="ChEBI" id="CHEBI:190135"/>
    </cofactor>
</comment>
<dbReference type="PANTHER" id="PTHR43112">
    <property type="entry name" value="FERREDOXIN"/>
    <property type="match status" value="1"/>
</dbReference>
<sequence>MDSRVTEEFPLQVEPGGLTLSIRSDETLLDALKRHGYTVFYGCRRGGCGVCRVTLTAGQVVMGPYAPQALDDLALEKGQVLACRAKPTSAVVIRIEESNRFRRLLGWPWGSSSAPVTDR</sequence>
<evidence type="ECO:0000313" key="10">
    <source>
        <dbReference type="EMBL" id="AEW06467.1"/>
    </source>
</evidence>
<dbReference type="GO" id="GO:0046872">
    <property type="term" value="F:metal ion binding"/>
    <property type="evidence" value="ECO:0007669"/>
    <property type="project" value="UniProtKB-KW"/>
</dbReference>